<dbReference type="EMBL" id="JAUFQH010000022">
    <property type="protein sequence ID" value="MDN3621357.1"/>
    <property type="molecule type" value="Genomic_DNA"/>
</dbReference>
<sequence>MLNDNAFKVDFYALAVEQLPVRWRKPIHSAWVKVLVTPFVLILKSLNTYRATSIYKLQHDSRIGKIEKVLNDTFDKVERRIYITEGERKNQNYCYFRAENKPPLELPIIAYLTDELAEFAADFQINIPIEVGLIPSDLTRLNTLAKYYADKDKHFTIKII</sequence>
<evidence type="ECO:0000313" key="2">
    <source>
        <dbReference type="Proteomes" id="UP001228636"/>
    </source>
</evidence>
<dbReference type="Proteomes" id="UP001228636">
    <property type="component" value="Unassembled WGS sequence"/>
</dbReference>
<dbReference type="AlphaFoldDB" id="A0AAJ1VKM3"/>
<name>A0AAJ1VKM3_9FLAO</name>
<organism evidence="1 2">
    <name type="scientific">Polaribacter sejongensis</name>
    <dbReference type="NCBI Taxonomy" id="985043"/>
    <lineage>
        <taxon>Bacteria</taxon>
        <taxon>Pseudomonadati</taxon>
        <taxon>Bacteroidota</taxon>
        <taxon>Flavobacteriia</taxon>
        <taxon>Flavobacteriales</taxon>
        <taxon>Flavobacteriaceae</taxon>
    </lineage>
</organism>
<reference evidence="1 2" key="1">
    <citation type="journal article" date="2014" name="Int. J. Syst. Evol. Microbiol.">
        <title>Complete genome sequence of Corynebacterium casei LMG S-19264T (=DSM 44701T), isolated from a smear-ripened cheese.</title>
        <authorList>
            <consortium name="US DOE Joint Genome Institute (JGI-PGF)"/>
            <person name="Walter F."/>
            <person name="Albersmeier A."/>
            <person name="Kalinowski J."/>
            <person name="Ruckert C."/>
        </authorList>
    </citation>
    <scope>NUCLEOTIDE SEQUENCE [LARGE SCALE GENOMIC DNA]</scope>
    <source>
        <strain evidence="1 2">CECT 8670</strain>
    </source>
</reference>
<proteinExistence type="predicted"/>
<gene>
    <name evidence="1" type="ORF">QWY81_17955</name>
</gene>
<evidence type="ECO:0000313" key="1">
    <source>
        <dbReference type="EMBL" id="MDN3621357.1"/>
    </source>
</evidence>
<protein>
    <submittedName>
        <fullName evidence="1">Uncharacterized protein</fullName>
    </submittedName>
</protein>
<accession>A0AAJ1VKM3</accession>
<comment type="caution">
    <text evidence="1">The sequence shown here is derived from an EMBL/GenBank/DDBJ whole genome shotgun (WGS) entry which is preliminary data.</text>
</comment>
<dbReference type="RefSeq" id="WP_261972837.1">
    <property type="nucleotide sequence ID" value="NZ_CP103460.1"/>
</dbReference>